<protein>
    <submittedName>
        <fullName evidence="2">DNA-binding HORMA family protein</fullName>
    </submittedName>
</protein>
<reference evidence="2 3" key="1">
    <citation type="journal article" date="2018" name="Mol. Plant">
        <title>The genome of Artemisia annua provides insight into the evolution of Asteraceae family and artemisinin biosynthesis.</title>
        <authorList>
            <person name="Shen Q."/>
            <person name="Zhang L."/>
            <person name="Liao Z."/>
            <person name="Wang S."/>
            <person name="Yan T."/>
            <person name="Shi P."/>
            <person name="Liu M."/>
            <person name="Fu X."/>
            <person name="Pan Q."/>
            <person name="Wang Y."/>
            <person name="Lv Z."/>
            <person name="Lu X."/>
            <person name="Zhang F."/>
            <person name="Jiang W."/>
            <person name="Ma Y."/>
            <person name="Chen M."/>
            <person name="Hao X."/>
            <person name="Li L."/>
            <person name="Tang Y."/>
            <person name="Lv G."/>
            <person name="Zhou Y."/>
            <person name="Sun X."/>
            <person name="Brodelius P.E."/>
            <person name="Rose J.K.C."/>
            <person name="Tang K."/>
        </authorList>
    </citation>
    <scope>NUCLEOTIDE SEQUENCE [LARGE SCALE GENOMIC DNA]</scope>
    <source>
        <strain evidence="3">cv. Huhao1</strain>
        <tissue evidence="2">Leaf</tissue>
    </source>
</reference>
<sequence>MDEGETLNKSNNSENQIGTNRRDTSTFGAVHSIWSDLTRTKEISDLHQNVSNSCDPIVSKLRENGHSTPTSKNQPIASIESYAAGSEKGRKGNVNQDNTLDSMVCSGPSSLNKHSRKSSTVKESILRYMKRQKYQ</sequence>
<evidence type="ECO:0000256" key="1">
    <source>
        <dbReference type="SAM" id="MobiDB-lite"/>
    </source>
</evidence>
<accession>A0A2U1M7I8</accession>
<dbReference type="GO" id="GO:0003677">
    <property type="term" value="F:DNA binding"/>
    <property type="evidence" value="ECO:0007669"/>
    <property type="project" value="UniProtKB-KW"/>
</dbReference>
<feature type="compositionally biased region" description="Polar residues" evidence="1">
    <location>
        <begin position="93"/>
        <end position="112"/>
    </location>
</feature>
<feature type="compositionally biased region" description="Polar residues" evidence="1">
    <location>
        <begin position="7"/>
        <end position="19"/>
    </location>
</feature>
<comment type="caution">
    <text evidence="2">The sequence shown here is derived from an EMBL/GenBank/DDBJ whole genome shotgun (WGS) entry which is preliminary data.</text>
</comment>
<dbReference type="Proteomes" id="UP000245207">
    <property type="component" value="Unassembled WGS sequence"/>
</dbReference>
<dbReference type="EMBL" id="PKPP01006228">
    <property type="protein sequence ID" value="PWA57232.1"/>
    <property type="molecule type" value="Genomic_DNA"/>
</dbReference>
<name>A0A2U1M7I8_ARTAN</name>
<feature type="region of interest" description="Disordered" evidence="1">
    <location>
        <begin position="57"/>
        <end position="135"/>
    </location>
</feature>
<dbReference type="OrthoDB" id="1928087at2759"/>
<proteinExistence type="predicted"/>
<feature type="region of interest" description="Disordered" evidence="1">
    <location>
        <begin position="1"/>
        <end position="26"/>
    </location>
</feature>
<keyword evidence="2" id="KW-0238">DNA-binding</keyword>
<feature type="compositionally biased region" description="Polar residues" evidence="1">
    <location>
        <begin position="66"/>
        <end position="76"/>
    </location>
</feature>
<keyword evidence="3" id="KW-1185">Reference proteome</keyword>
<evidence type="ECO:0000313" key="2">
    <source>
        <dbReference type="EMBL" id="PWA57232.1"/>
    </source>
</evidence>
<evidence type="ECO:0000313" key="3">
    <source>
        <dbReference type="Proteomes" id="UP000245207"/>
    </source>
</evidence>
<dbReference type="STRING" id="35608.A0A2U1M7I8"/>
<dbReference type="AlphaFoldDB" id="A0A2U1M7I8"/>
<organism evidence="2 3">
    <name type="scientific">Artemisia annua</name>
    <name type="common">Sweet wormwood</name>
    <dbReference type="NCBI Taxonomy" id="35608"/>
    <lineage>
        <taxon>Eukaryota</taxon>
        <taxon>Viridiplantae</taxon>
        <taxon>Streptophyta</taxon>
        <taxon>Embryophyta</taxon>
        <taxon>Tracheophyta</taxon>
        <taxon>Spermatophyta</taxon>
        <taxon>Magnoliopsida</taxon>
        <taxon>eudicotyledons</taxon>
        <taxon>Gunneridae</taxon>
        <taxon>Pentapetalae</taxon>
        <taxon>asterids</taxon>
        <taxon>campanulids</taxon>
        <taxon>Asterales</taxon>
        <taxon>Asteraceae</taxon>
        <taxon>Asteroideae</taxon>
        <taxon>Anthemideae</taxon>
        <taxon>Artemisiinae</taxon>
        <taxon>Artemisia</taxon>
    </lineage>
</organism>
<gene>
    <name evidence="2" type="ORF">CTI12_AA360240</name>
</gene>